<reference evidence="2 3" key="1">
    <citation type="journal article" date="2019" name="Nat. Ecol. Evol.">
        <title>Megaphylogeny resolves global patterns of mushroom evolution.</title>
        <authorList>
            <person name="Varga T."/>
            <person name="Krizsan K."/>
            <person name="Foldi C."/>
            <person name="Dima B."/>
            <person name="Sanchez-Garcia M."/>
            <person name="Sanchez-Ramirez S."/>
            <person name="Szollosi G.J."/>
            <person name="Szarkandi J.G."/>
            <person name="Papp V."/>
            <person name="Albert L."/>
            <person name="Andreopoulos W."/>
            <person name="Angelini C."/>
            <person name="Antonin V."/>
            <person name="Barry K.W."/>
            <person name="Bougher N.L."/>
            <person name="Buchanan P."/>
            <person name="Buyck B."/>
            <person name="Bense V."/>
            <person name="Catcheside P."/>
            <person name="Chovatia M."/>
            <person name="Cooper J."/>
            <person name="Damon W."/>
            <person name="Desjardin D."/>
            <person name="Finy P."/>
            <person name="Geml J."/>
            <person name="Haridas S."/>
            <person name="Hughes K."/>
            <person name="Justo A."/>
            <person name="Karasinski D."/>
            <person name="Kautmanova I."/>
            <person name="Kiss B."/>
            <person name="Kocsube S."/>
            <person name="Kotiranta H."/>
            <person name="LaButti K.M."/>
            <person name="Lechner B.E."/>
            <person name="Liimatainen K."/>
            <person name="Lipzen A."/>
            <person name="Lukacs Z."/>
            <person name="Mihaltcheva S."/>
            <person name="Morgado L.N."/>
            <person name="Niskanen T."/>
            <person name="Noordeloos M.E."/>
            <person name="Ohm R.A."/>
            <person name="Ortiz-Santana B."/>
            <person name="Ovrebo C."/>
            <person name="Racz N."/>
            <person name="Riley R."/>
            <person name="Savchenko A."/>
            <person name="Shiryaev A."/>
            <person name="Soop K."/>
            <person name="Spirin V."/>
            <person name="Szebenyi C."/>
            <person name="Tomsovsky M."/>
            <person name="Tulloss R.E."/>
            <person name="Uehling J."/>
            <person name="Grigoriev I.V."/>
            <person name="Vagvolgyi C."/>
            <person name="Papp T."/>
            <person name="Martin F.M."/>
            <person name="Miettinen O."/>
            <person name="Hibbett D.S."/>
            <person name="Nagy L.G."/>
        </authorList>
    </citation>
    <scope>NUCLEOTIDE SEQUENCE [LARGE SCALE GENOMIC DNA]</scope>
    <source>
        <strain evidence="2 3">FP101781</strain>
    </source>
</reference>
<protein>
    <submittedName>
        <fullName evidence="2">Uncharacterized protein</fullName>
    </submittedName>
</protein>
<proteinExistence type="predicted"/>
<keyword evidence="1" id="KW-0812">Transmembrane</keyword>
<dbReference type="Proteomes" id="UP000298030">
    <property type="component" value="Unassembled WGS sequence"/>
</dbReference>
<evidence type="ECO:0000313" key="2">
    <source>
        <dbReference type="EMBL" id="TEB33978.1"/>
    </source>
</evidence>
<name>A0A4Y7TJ57_COPMI</name>
<gene>
    <name evidence="2" type="ORF">FA13DRAFT_1730287</name>
</gene>
<sequence length="57" mass="6678">MVHWTADPAWSMIRRLQLRHRSIDVEEQRGDNIITSVTFLIANVAAVYVYCRSKKKC</sequence>
<feature type="transmembrane region" description="Helical" evidence="1">
    <location>
        <begin position="33"/>
        <end position="51"/>
    </location>
</feature>
<keyword evidence="1" id="KW-1133">Transmembrane helix</keyword>
<keyword evidence="1" id="KW-0472">Membrane</keyword>
<dbReference type="AlphaFoldDB" id="A0A4Y7TJ57"/>
<evidence type="ECO:0000256" key="1">
    <source>
        <dbReference type="SAM" id="Phobius"/>
    </source>
</evidence>
<keyword evidence="3" id="KW-1185">Reference proteome</keyword>
<organism evidence="2 3">
    <name type="scientific">Coprinellus micaceus</name>
    <name type="common">Glistening ink-cap mushroom</name>
    <name type="synonym">Coprinus micaceus</name>
    <dbReference type="NCBI Taxonomy" id="71717"/>
    <lineage>
        <taxon>Eukaryota</taxon>
        <taxon>Fungi</taxon>
        <taxon>Dikarya</taxon>
        <taxon>Basidiomycota</taxon>
        <taxon>Agaricomycotina</taxon>
        <taxon>Agaricomycetes</taxon>
        <taxon>Agaricomycetidae</taxon>
        <taxon>Agaricales</taxon>
        <taxon>Agaricineae</taxon>
        <taxon>Psathyrellaceae</taxon>
        <taxon>Coprinellus</taxon>
    </lineage>
</organism>
<accession>A0A4Y7TJ57</accession>
<dbReference type="EMBL" id="QPFP01000011">
    <property type="protein sequence ID" value="TEB33978.1"/>
    <property type="molecule type" value="Genomic_DNA"/>
</dbReference>
<comment type="caution">
    <text evidence="2">The sequence shown here is derived from an EMBL/GenBank/DDBJ whole genome shotgun (WGS) entry which is preliminary data.</text>
</comment>
<evidence type="ECO:0000313" key="3">
    <source>
        <dbReference type="Proteomes" id="UP000298030"/>
    </source>
</evidence>